<dbReference type="HOGENOM" id="CLU_414837_0_0_2"/>
<dbReference type="OrthoDB" id="42569at2157"/>
<dbReference type="eggNOG" id="arCOG05966">
    <property type="taxonomic scope" value="Archaea"/>
</dbReference>
<keyword evidence="2" id="KW-0812">Transmembrane</keyword>
<dbReference type="PANTHER" id="PTHR31956">
    <property type="entry name" value="NON-SPECIFIC PHOSPHOLIPASE C4-RELATED"/>
    <property type="match status" value="1"/>
</dbReference>
<organism evidence="3 4">
    <name type="scientific">Vulcanisaeta moutnovskia (strain 768-28)</name>
    <dbReference type="NCBI Taxonomy" id="985053"/>
    <lineage>
        <taxon>Archaea</taxon>
        <taxon>Thermoproteota</taxon>
        <taxon>Thermoprotei</taxon>
        <taxon>Thermoproteales</taxon>
        <taxon>Thermoproteaceae</taxon>
        <taxon>Vulcanisaeta</taxon>
    </lineage>
</organism>
<feature type="transmembrane region" description="Helical" evidence="2">
    <location>
        <begin position="12"/>
        <end position="33"/>
    </location>
</feature>
<sequence>MLIGKYGLQFTIIIIVAIALSLVLLGLFIYGTYQGNALISMVPQCQTLTASQLSTRTPIKHVIIIFLENHSFDNIFGVYPTNGTLNGSLIVQFTIPNNLLTMSEIPSYLEPVPIGIYYTKNPNEGYIPYHADWDYGKMDGWVRGSGPQSLYYYTVDQVAPIWDLAEEYGLADNYFTPYLSESAPNHLFLYAAYAPVIDDYGPPPYIPVQESIFAELCQYHVSWGYYIDPREPPSLLDIKYFYGINRYSSHVQTWSDFISEVMNGSLPAVSWVMPNPINDMGPPNNMLYGEAWLLYIINTVEESPIWNSTVIFITWDEFGGYYDHVPPPIINGEPLGVRVPLIVISPYAKEDYVSHTLLTHASLIAFIDYNWELPALNEYVLKSNIPLDFFYFNMSRGPIVFSQGFPLIDNIYSLPNVSNYRDLSSLFPLTLQISLNELPYSRYGLSNITLAELGSQVYVSGNSAYVPVIYTPLFLWLIIALIIDLTAVSLLPMGRKAPRSVPVKVLSVISGSVVTASIIGLITLTTGLLNYLGNTGEAPLLLLGYLIGLILFSIIGLVLMRIRHGLHTLIILSIIIPVLLYVLIYVQAIQSYLMSDKPLLIYGLLSTAPIMLITLLMLRAYVSNNTWARGLGYVVSAGLLSYIVMLMIAFTYIRLYQPGLSTLLLPTELIGLLLTITWFVMQIGGIRRGVGHEL</sequence>
<dbReference type="EMBL" id="CP002529">
    <property type="protein sequence ID" value="ADY01569.1"/>
    <property type="molecule type" value="Genomic_DNA"/>
</dbReference>
<feature type="transmembrane region" description="Helical" evidence="2">
    <location>
        <begin position="505"/>
        <end position="532"/>
    </location>
</feature>
<feature type="transmembrane region" description="Helical" evidence="2">
    <location>
        <begin position="538"/>
        <end position="559"/>
    </location>
</feature>
<feature type="transmembrane region" description="Helical" evidence="2">
    <location>
        <begin position="566"/>
        <end position="587"/>
    </location>
</feature>
<keyword evidence="1" id="KW-0378">Hydrolase</keyword>
<dbReference type="GO" id="GO:0042578">
    <property type="term" value="F:phosphoric ester hydrolase activity"/>
    <property type="evidence" value="ECO:0007669"/>
    <property type="project" value="UniProtKB-ARBA"/>
</dbReference>
<feature type="transmembrane region" description="Helical" evidence="2">
    <location>
        <begin position="630"/>
        <end position="653"/>
    </location>
</feature>
<feature type="transmembrane region" description="Helical" evidence="2">
    <location>
        <begin position="659"/>
        <end position="680"/>
    </location>
</feature>
<dbReference type="Proteomes" id="UP000007485">
    <property type="component" value="Chromosome"/>
</dbReference>
<dbReference type="Pfam" id="PF04185">
    <property type="entry name" value="Phosphoesterase"/>
    <property type="match status" value="1"/>
</dbReference>
<dbReference type="InterPro" id="IPR007312">
    <property type="entry name" value="Phosphoesterase"/>
</dbReference>
<dbReference type="PANTHER" id="PTHR31956:SF1">
    <property type="entry name" value="NON-SPECIFIC PHOSPHOLIPASE C1"/>
    <property type="match status" value="1"/>
</dbReference>
<dbReference type="STRING" id="985053.VMUT_1364"/>
<reference evidence="3 4" key="1">
    <citation type="journal article" date="2011" name="J. Bacteriol.">
        <title>Complete genome sequence of 'Vulcanisaeta moutnovskia' strain 768-28, a novel member of the hyperthermophilic crenarchaeal genus vulcanisaeta.</title>
        <authorList>
            <person name="Gumerov V.M."/>
            <person name="Mardanov A.V."/>
            <person name="Beletsky A.V."/>
            <person name="Prokofeva M.I."/>
            <person name="Bonch-Osmolovskaya E.A."/>
            <person name="Ravin N.V."/>
            <person name="Skryabin K.G."/>
        </authorList>
    </citation>
    <scope>NUCLEOTIDE SEQUENCE [LARGE SCALE GENOMIC DNA]</scope>
    <source>
        <strain evidence="3 4">768-28</strain>
    </source>
</reference>
<feature type="transmembrane region" description="Helical" evidence="2">
    <location>
        <begin position="599"/>
        <end position="618"/>
    </location>
</feature>
<evidence type="ECO:0000256" key="2">
    <source>
        <dbReference type="SAM" id="Phobius"/>
    </source>
</evidence>
<dbReference type="Gene3D" id="3.40.720.10">
    <property type="entry name" value="Alkaline Phosphatase, subunit A"/>
    <property type="match status" value="2"/>
</dbReference>
<name>F0QSQ2_VULM7</name>
<feature type="transmembrane region" description="Helical" evidence="2">
    <location>
        <begin position="473"/>
        <end position="493"/>
    </location>
</feature>
<gene>
    <name evidence="3" type="ordered locus">VMUT_1364</name>
</gene>
<evidence type="ECO:0000313" key="4">
    <source>
        <dbReference type="Proteomes" id="UP000007485"/>
    </source>
</evidence>
<evidence type="ECO:0000313" key="3">
    <source>
        <dbReference type="EMBL" id="ADY01569.1"/>
    </source>
</evidence>
<keyword evidence="2" id="KW-1133">Transmembrane helix</keyword>
<dbReference type="GeneID" id="10289016"/>
<keyword evidence="4" id="KW-1185">Reference proteome</keyword>
<dbReference type="CDD" id="cd16013">
    <property type="entry name" value="AcpA"/>
    <property type="match status" value="1"/>
</dbReference>
<dbReference type="KEGG" id="vmo:VMUT_1364"/>
<dbReference type="AlphaFoldDB" id="F0QSQ2"/>
<proteinExistence type="predicted"/>
<protein>
    <submittedName>
        <fullName evidence="3">Membrane associated phosphoesterase</fullName>
    </submittedName>
</protein>
<dbReference type="RefSeq" id="WP_013604731.1">
    <property type="nucleotide sequence ID" value="NC_015151.1"/>
</dbReference>
<evidence type="ECO:0000256" key="1">
    <source>
        <dbReference type="ARBA" id="ARBA00022801"/>
    </source>
</evidence>
<accession>F0QSQ2</accession>
<dbReference type="InterPro" id="IPR017850">
    <property type="entry name" value="Alkaline_phosphatase_core_sf"/>
</dbReference>
<keyword evidence="2" id="KW-0472">Membrane</keyword>